<sequence>MSLPFAPLFIDGEWRPASNGATFDISNPATGKVVGTSASASEEDCVAAIETASRAFKTWEHSPLAVRRDVFLRAADLFETEKYREKVAAVTKEELAVAADMTLFNYTMQPNHLRNYAGAIQLLKGETFPSVIHGGQVFAQRRALGVMRVKPAPG</sequence>
<dbReference type="Proteomes" id="UP000230002">
    <property type="component" value="Unassembled WGS sequence"/>
</dbReference>
<dbReference type="Gene3D" id="3.40.605.10">
    <property type="entry name" value="Aldehyde Dehydrogenase, Chain A, domain 1"/>
    <property type="match status" value="1"/>
</dbReference>
<dbReference type="EMBL" id="AYKW01000056">
    <property type="protein sequence ID" value="PIL25163.1"/>
    <property type="molecule type" value="Genomic_DNA"/>
</dbReference>
<dbReference type="OrthoDB" id="310895at2759"/>
<name>A0A2G8RUI2_9APHY</name>
<dbReference type="InterPro" id="IPR016161">
    <property type="entry name" value="Ald_DH/histidinol_DH"/>
</dbReference>
<dbReference type="SUPFAM" id="SSF53720">
    <property type="entry name" value="ALDH-like"/>
    <property type="match status" value="1"/>
</dbReference>
<protein>
    <recommendedName>
        <fullName evidence="2">Aldehyde dehydrogenase domain-containing protein</fullName>
    </recommendedName>
</protein>
<dbReference type="GO" id="GO:0004777">
    <property type="term" value="F:succinate-semialdehyde dehydrogenase (NAD+) activity"/>
    <property type="evidence" value="ECO:0007669"/>
    <property type="project" value="TreeGrafter"/>
</dbReference>
<dbReference type="Pfam" id="PF00171">
    <property type="entry name" value="Aldedh"/>
    <property type="match status" value="1"/>
</dbReference>
<evidence type="ECO:0000259" key="2">
    <source>
        <dbReference type="Pfam" id="PF00171"/>
    </source>
</evidence>
<keyword evidence="4" id="KW-1185">Reference proteome</keyword>
<evidence type="ECO:0000313" key="3">
    <source>
        <dbReference type="EMBL" id="PIL25163.1"/>
    </source>
</evidence>
<gene>
    <name evidence="3" type="ORF">GSI_13052</name>
</gene>
<reference evidence="3 4" key="1">
    <citation type="journal article" date="2015" name="Sci. Rep.">
        <title>Chromosome-level genome map provides insights into diverse defense mechanisms in the medicinal fungus Ganoderma sinense.</title>
        <authorList>
            <person name="Zhu Y."/>
            <person name="Xu J."/>
            <person name="Sun C."/>
            <person name="Zhou S."/>
            <person name="Xu H."/>
            <person name="Nelson D.R."/>
            <person name="Qian J."/>
            <person name="Song J."/>
            <person name="Luo H."/>
            <person name="Xiang L."/>
            <person name="Li Y."/>
            <person name="Xu Z."/>
            <person name="Ji A."/>
            <person name="Wang L."/>
            <person name="Lu S."/>
            <person name="Hayward A."/>
            <person name="Sun W."/>
            <person name="Li X."/>
            <person name="Schwartz D.C."/>
            <person name="Wang Y."/>
            <person name="Chen S."/>
        </authorList>
    </citation>
    <scope>NUCLEOTIDE SEQUENCE [LARGE SCALE GENOMIC DNA]</scope>
    <source>
        <strain evidence="3 4">ZZ0214-1</strain>
    </source>
</reference>
<dbReference type="InterPro" id="IPR050740">
    <property type="entry name" value="Aldehyde_DH_Superfamily"/>
</dbReference>
<accession>A0A2G8RUI2</accession>
<keyword evidence="1" id="KW-0560">Oxidoreductase</keyword>
<proteinExistence type="predicted"/>
<dbReference type="InterPro" id="IPR016162">
    <property type="entry name" value="Ald_DH_N"/>
</dbReference>
<dbReference type="STRING" id="1077348.A0A2G8RUI2"/>
<dbReference type="InterPro" id="IPR015590">
    <property type="entry name" value="Aldehyde_DH_dom"/>
</dbReference>
<feature type="domain" description="Aldehyde dehydrogenase" evidence="2">
    <location>
        <begin position="14"/>
        <end position="147"/>
    </location>
</feature>
<evidence type="ECO:0000313" key="4">
    <source>
        <dbReference type="Proteomes" id="UP000230002"/>
    </source>
</evidence>
<comment type="caution">
    <text evidence="3">The sequence shown here is derived from an EMBL/GenBank/DDBJ whole genome shotgun (WGS) entry which is preliminary data.</text>
</comment>
<dbReference type="PANTHER" id="PTHR43353">
    <property type="entry name" value="SUCCINATE-SEMIALDEHYDE DEHYDROGENASE, MITOCHONDRIAL"/>
    <property type="match status" value="1"/>
</dbReference>
<dbReference type="AlphaFoldDB" id="A0A2G8RUI2"/>
<organism evidence="3 4">
    <name type="scientific">Ganoderma sinense ZZ0214-1</name>
    <dbReference type="NCBI Taxonomy" id="1077348"/>
    <lineage>
        <taxon>Eukaryota</taxon>
        <taxon>Fungi</taxon>
        <taxon>Dikarya</taxon>
        <taxon>Basidiomycota</taxon>
        <taxon>Agaricomycotina</taxon>
        <taxon>Agaricomycetes</taxon>
        <taxon>Polyporales</taxon>
        <taxon>Polyporaceae</taxon>
        <taxon>Ganoderma</taxon>
    </lineage>
</organism>
<dbReference type="PANTHER" id="PTHR43353:SF6">
    <property type="entry name" value="CYTOPLASMIC ALDEHYDE DEHYDROGENASE (EUROFUNG)"/>
    <property type="match status" value="1"/>
</dbReference>
<dbReference type="GO" id="GO:0009450">
    <property type="term" value="P:gamma-aminobutyric acid catabolic process"/>
    <property type="evidence" value="ECO:0007669"/>
    <property type="project" value="TreeGrafter"/>
</dbReference>
<evidence type="ECO:0000256" key="1">
    <source>
        <dbReference type="ARBA" id="ARBA00023002"/>
    </source>
</evidence>